<evidence type="ECO:0000313" key="2">
    <source>
        <dbReference type="Proteomes" id="UP000321026"/>
    </source>
</evidence>
<evidence type="ECO:0000313" key="1">
    <source>
        <dbReference type="EMBL" id="TXG78211.1"/>
    </source>
</evidence>
<dbReference type="EMBL" id="SSDS01000024">
    <property type="protein sequence ID" value="TXG78211.1"/>
    <property type="molecule type" value="Genomic_DNA"/>
</dbReference>
<name>A0A5C7J9D1_9BACT</name>
<organism evidence="1 2">
    <name type="scientific">Candidatus Dojkabacteria bacterium</name>
    <dbReference type="NCBI Taxonomy" id="2099670"/>
    <lineage>
        <taxon>Bacteria</taxon>
        <taxon>Candidatus Dojkabacteria</taxon>
    </lineage>
</organism>
<sequence>MRGKFTKSPEFVCEGRAHHHDTYLAAFVGLEIKGELTEDGTMFRVALKEVLQALSQLDNKERLATTYWSGHWLRIKLRLHDHVYFPVDCMAVIEDTAPDQPLAA</sequence>
<accession>A0A5C7J9D1</accession>
<comment type="caution">
    <text evidence="1">The sequence shown here is derived from an EMBL/GenBank/DDBJ whole genome shotgun (WGS) entry which is preliminary data.</text>
</comment>
<gene>
    <name evidence="1" type="ORF">E6Q11_01520</name>
</gene>
<dbReference type="Proteomes" id="UP000321026">
    <property type="component" value="Unassembled WGS sequence"/>
</dbReference>
<dbReference type="AlphaFoldDB" id="A0A5C7J9D1"/>
<proteinExistence type="predicted"/>
<reference evidence="1 2" key="1">
    <citation type="submission" date="2018-09" db="EMBL/GenBank/DDBJ databases">
        <title>Metagenome Assembled Genomes from an Advanced Water Purification Facility.</title>
        <authorList>
            <person name="Stamps B.W."/>
            <person name="Spear J.R."/>
        </authorList>
    </citation>
    <scope>NUCLEOTIDE SEQUENCE [LARGE SCALE GENOMIC DNA]</scope>
    <source>
        <strain evidence="1">Bin_63_2</strain>
    </source>
</reference>
<protein>
    <submittedName>
        <fullName evidence="1">Uncharacterized protein</fullName>
    </submittedName>
</protein>